<proteinExistence type="predicted"/>
<dbReference type="Gene3D" id="1.20.910.10">
    <property type="entry name" value="Heme oxygenase-like"/>
    <property type="match status" value="1"/>
</dbReference>
<accession>K9WXH7</accession>
<gene>
    <name evidence="1" type="ORF">Cylst_2276</name>
</gene>
<name>K9WXH7_9NOST</name>
<evidence type="ECO:0000313" key="2">
    <source>
        <dbReference type="Proteomes" id="UP000010475"/>
    </source>
</evidence>
<reference evidence="1 2" key="1">
    <citation type="submission" date="2012-06" db="EMBL/GenBank/DDBJ databases">
        <title>Finished chromosome of genome of Cylindrospermum stagnale PCC 7417.</title>
        <authorList>
            <consortium name="US DOE Joint Genome Institute"/>
            <person name="Gugger M."/>
            <person name="Coursin T."/>
            <person name="Rippka R."/>
            <person name="Tandeau De Marsac N."/>
            <person name="Huntemann M."/>
            <person name="Wei C.-L."/>
            <person name="Han J."/>
            <person name="Detter J.C."/>
            <person name="Han C."/>
            <person name="Tapia R."/>
            <person name="Chen A."/>
            <person name="Kyrpides N."/>
            <person name="Mavromatis K."/>
            <person name="Markowitz V."/>
            <person name="Szeto E."/>
            <person name="Ivanova N."/>
            <person name="Pagani I."/>
            <person name="Pati A."/>
            <person name="Goodwin L."/>
            <person name="Nordberg H.P."/>
            <person name="Cantor M.N."/>
            <person name="Hua S.X."/>
            <person name="Woyke T."/>
            <person name="Kerfeld C.A."/>
        </authorList>
    </citation>
    <scope>NUCLEOTIDE SEQUENCE [LARGE SCALE GENOMIC DNA]</scope>
    <source>
        <strain evidence="1 2">PCC 7417</strain>
    </source>
</reference>
<dbReference type="RefSeq" id="WP_015207760.1">
    <property type="nucleotide sequence ID" value="NC_019757.1"/>
</dbReference>
<dbReference type="EMBL" id="CP003642">
    <property type="protein sequence ID" value="AFZ24506.1"/>
    <property type="molecule type" value="Genomic_DNA"/>
</dbReference>
<sequence>MKSITADRNIELANQEFTEMRPLLACQVNLYQEQIILSQNDRNFAFQVKGQSRERLQKILLMMDGSHSLQELQEIFSPNKPEIINEIVRNLDKQGFLDEVAESRVNSCIDTLLELEDLTNKLLDESLNENPFWKAINSTSFDLPMNILYGFAMEHYHLLSQNCYFYSPILSFHSSTEIRQLIKELYSQEYGQDELLLAALNTIGINREQLIEIMPLTETMAMYNALTYWANFEPLFLLSKLEVLVERELKIIESYILFCERVELDSSFIQPIKQLTNRKLNRESESLTRRIYQEIPQINGQMRQRLKGQTYLFVELYNNFYKSIWNHYANTSNLLQRVATI</sequence>
<dbReference type="STRING" id="56107.Cylst_2276"/>
<dbReference type="Proteomes" id="UP000010475">
    <property type="component" value="Chromosome"/>
</dbReference>
<keyword evidence="2" id="KW-1185">Reference proteome</keyword>
<dbReference type="eggNOG" id="COG5424">
    <property type="taxonomic scope" value="Bacteria"/>
</dbReference>
<organism evidence="1 2">
    <name type="scientific">Cylindrospermum stagnale PCC 7417</name>
    <dbReference type="NCBI Taxonomy" id="56107"/>
    <lineage>
        <taxon>Bacteria</taxon>
        <taxon>Bacillati</taxon>
        <taxon>Cyanobacteriota</taxon>
        <taxon>Cyanophyceae</taxon>
        <taxon>Nostocales</taxon>
        <taxon>Nostocaceae</taxon>
        <taxon>Cylindrospermum</taxon>
    </lineage>
</organism>
<dbReference type="OrthoDB" id="5195905at2"/>
<dbReference type="HOGENOM" id="CLU_070015_0_0_3"/>
<protein>
    <submittedName>
        <fullName evidence="1">TENA/THI-4/PQQC family</fullName>
    </submittedName>
</protein>
<dbReference type="AlphaFoldDB" id="K9WXH7"/>
<dbReference type="SUPFAM" id="SSF48613">
    <property type="entry name" value="Heme oxygenase-like"/>
    <property type="match status" value="1"/>
</dbReference>
<dbReference type="InterPro" id="IPR016084">
    <property type="entry name" value="Haem_Oase-like_multi-hlx"/>
</dbReference>
<evidence type="ECO:0000313" key="1">
    <source>
        <dbReference type="EMBL" id="AFZ24506.1"/>
    </source>
</evidence>
<dbReference type="KEGG" id="csg:Cylst_2276"/>